<dbReference type="Pfam" id="PF00443">
    <property type="entry name" value="UCH"/>
    <property type="match status" value="1"/>
</dbReference>
<keyword evidence="3" id="KW-0378">Hydrolase</keyword>
<dbReference type="PROSITE" id="PS00973">
    <property type="entry name" value="USP_2"/>
    <property type="match status" value="1"/>
</dbReference>
<dbReference type="InterPro" id="IPR050185">
    <property type="entry name" value="Ub_carboxyl-term_hydrolase"/>
</dbReference>
<dbReference type="Proteomes" id="UP000038009">
    <property type="component" value="Unassembled WGS sequence"/>
</dbReference>
<gene>
    <name evidence="3" type="ORF">ABL78_4638</name>
</gene>
<dbReference type="InterPro" id="IPR028889">
    <property type="entry name" value="USP"/>
</dbReference>
<dbReference type="EMBL" id="LJSK01000138">
    <property type="protein sequence ID" value="KPI86291.1"/>
    <property type="molecule type" value="Genomic_DNA"/>
</dbReference>
<dbReference type="GO" id="GO:0004843">
    <property type="term" value="F:cysteine-type deubiquitinase activity"/>
    <property type="evidence" value="ECO:0007669"/>
    <property type="project" value="InterPro"/>
</dbReference>
<reference evidence="3 4" key="1">
    <citation type="journal article" date="2015" name="PLoS Pathog.">
        <title>Leptomonas seymouri: Adaptations to the Dixenous Life Cycle Analyzed by Genome Sequencing, Transcriptome Profiling and Co-infection with Leishmania donovani.</title>
        <authorList>
            <person name="Kraeva N."/>
            <person name="Butenko A."/>
            <person name="Hlavacova J."/>
            <person name="Kostygov A."/>
            <person name="Myskova J."/>
            <person name="Grybchuk D."/>
            <person name="Lestinova T."/>
            <person name="Votypka J."/>
            <person name="Volf P."/>
            <person name="Opperdoes F."/>
            <person name="Flegontov P."/>
            <person name="Lukes J."/>
            <person name="Yurchenko V."/>
        </authorList>
    </citation>
    <scope>NUCLEOTIDE SEQUENCE [LARGE SCALE GENOMIC DNA]</scope>
    <source>
        <strain evidence="3 4">ATCC 30220</strain>
    </source>
</reference>
<evidence type="ECO:0000259" key="2">
    <source>
        <dbReference type="PROSITE" id="PS50235"/>
    </source>
</evidence>
<feature type="compositionally biased region" description="Polar residues" evidence="1">
    <location>
        <begin position="67"/>
        <end position="84"/>
    </location>
</feature>
<evidence type="ECO:0000313" key="3">
    <source>
        <dbReference type="EMBL" id="KPI86291.1"/>
    </source>
</evidence>
<dbReference type="PANTHER" id="PTHR21646">
    <property type="entry name" value="UBIQUITIN CARBOXYL-TERMINAL HYDROLASE"/>
    <property type="match status" value="1"/>
</dbReference>
<sequence>MPASVTAPLRQTAVQSEGSVSFTIAMEEDIALQLDDGESSAVLQTPLRNPTMKGSAEAAGAPHGAENGSSIGSSFASPGVSITNDRYPPPPHTQPPKQGDCPVNATGSLSSRPTTGVNSVGSTNSLQLVTCQACTPGNQREAEAEADRDPVFHPMIVCPLYNLGNTCYFNSGVQMLANCPAFIYGLRNSPLFQPTRTNSPLRAHTVGANSSNAAAKLCLRGGDSTHALFEEFAALLARMENDNLASGEALSPTRALDALARVYPQFEGRSQQDAAEMMTALLASFEEEGGQYAEVEQLLRSFEEDAKRANQNRNNNGGDGTPLRLTPDHTAPASNSASDAVNRGETRMAEDFSPLTPLTPAKTASTLPGARSAHDIAILRFMKQVNAENEELERRTKQRQGKPYLGTFSPPRLHFNPVTDGFRGYAVSQVLCHHCHSVSRVVSDYNALLIDVPTNRQRSQFAANHPNLRRLAPDGQPLHTKKHARFTWWNPLSVLTSTWDRIAQLFTRTMPFPLTLQECLDIHFEPEKLQGSNKYHCCSCGTISEATKSESLLGLPEYLLLHMKRFKAGRCFNGKKTDPVIFPASWTSLTEAEAAKERLQGTVPEILDLRRYLHSVSAPFAEPIPRCLKESFGASWEEAPQWQASGVSSVTANNGNIAMATSPSPQVLASSPNGTTPWAIPTTYTLDGIVNHHGGYEGGHYTVYLYKTTPEQRTWVYISDNEIAHASAGEAADSEEYVLLYRRQPIVQPALKSNEGEQLRQKACYYLSREVGAEPWPVGAGAAMHTCADAPAPSSSAMAAPSVSFPASSSLSQHVYISRMWLQRVAFLREPGPIVNRLCYCTQEDQKKVATHRSLFPTGVMVPRDMPHVHGPPVDWFYVPITRADYNIFYDAFGGNAPLTAEEVEAIRQMQERFVAALSTAERAKSRGFSTASCSQGQR</sequence>
<dbReference type="PANTHER" id="PTHR21646:SF92">
    <property type="entry name" value="CARBOXYL-TERMINAL HYDROLASE, PUTATIVE-RELATED"/>
    <property type="match status" value="1"/>
</dbReference>
<feature type="region of interest" description="Disordered" evidence="1">
    <location>
        <begin position="350"/>
        <end position="369"/>
    </location>
</feature>
<dbReference type="OMA" id="LCSVICH"/>
<evidence type="ECO:0000256" key="1">
    <source>
        <dbReference type="SAM" id="MobiDB-lite"/>
    </source>
</evidence>
<comment type="caution">
    <text evidence="3">The sequence shown here is derived from an EMBL/GenBank/DDBJ whole genome shotgun (WGS) entry which is preliminary data.</text>
</comment>
<dbReference type="InterPro" id="IPR038765">
    <property type="entry name" value="Papain-like_cys_pep_sf"/>
</dbReference>
<organism evidence="3 4">
    <name type="scientific">Leptomonas seymouri</name>
    <dbReference type="NCBI Taxonomy" id="5684"/>
    <lineage>
        <taxon>Eukaryota</taxon>
        <taxon>Discoba</taxon>
        <taxon>Euglenozoa</taxon>
        <taxon>Kinetoplastea</taxon>
        <taxon>Metakinetoplastina</taxon>
        <taxon>Trypanosomatida</taxon>
        <taxon>Trypanosomatidae</taxon>
        <taxon>Leishmaniinae</taxon>
        <taxon>Leptomonas</taxon>
    </lineage>
</organism>
<dbReference type="InterPro" id="IPR001394">
    <property type="entry name" value="Peptidase_C19_UCH"/>
</dbReference>
<protein>
    <submittedName>
        <fullName evidence="3">Putative ubiqitin hydrolase</fullName>
    </submittedName>
</protein>
<dbReference type="AlphaFoldDB" id="A0A0N1PDX7"/>
<dbReference type="VEuPathDB" id="TriTrypDB:Lsey_0138_0060"/>
<accession>A0A0N1PDX7</accession>
<dbReference type="OrthoDB" id="73004at2759"/>
<dbReference type="GO" id="GO:0016579">
    <property type="term" value="P:protein deubiquitination"/>
    <property type="evidence" value="ECO:0007669"/>
    <property type="project" value="InterPro"/>
</dbReference>
<dbReference type="PROSITE" id="PS50235">
    <property type="entry name" value="USP_3"/>
    <property type="match status" value="1"/>
</dbReference>
<feature type="compositionally biased region" description="Polar residues" evidence="1">
    <location>
        <begin position="105"/>
        <end position="121"/>
    </location>
</feature>
<proteinExistence type="predicted"/>
<dbReference type="InterPro" id="IPR018200">
    <property type="entry name" value="USP_CS"/>
</dbReference>
<keyword evidence="4" id="KW-1185">Reference proteome</keyword>
<dbReference type="Gene3D" id="3.90.70.10">
    <property type="entry name" value="Cysteine proteinases"/>
    <property type="match status" value="1"/>
</dbReference>
<name>A0A0N1PDX7_LEPSE</name>
<dbReference type="SUPFAM" id="SSF54001">
    <property type="entry name" value="Cysteine proteinases"/>
    <property type="match status" value="1"/>
</dbReference>
<evidence type="ECO:0000313" key="4">
    <source>
        <dbReference type="Proteomes" id="UP000038009"/>
    </source>
</evidence>
<feature type="region of interest" description="Disordered" evidence="1">
    <location>
        <begin position="35"/>
        <end position="121"/>
    </location>
</feature>
<feature type="region of interest" description="Disordered" evidence="1">
    <location>
        <begin position="309"/>
        <end position="342"/>
    </location>
</feature>
<feature type="domain" description="USP" evidence="2">
    <location>
        <begin position="158"/>
        <end position="744"/>
    </location>
</feature>